<evidence type="ECO:0000256" key="1">
    <source>
        <dbReference type="SAM" id="Phobius"/>
    </source>
</evidence>
<evidence type="ECO:0000313" key="2">
    <source>
        <dbReference type="EMBL" id="CDW26740.1"/>
    </source>
</evidence>
<protein>
    <submittedName>
        <fullName evidence="2">Uncharacterized protein</fullName>
    </submittedName>
</protein>
<keyword evidence="1" id="KW-1133">Transmembrane helix</keyword>
<sequence>MKRDAKSLVLKAFKMVFAPFLHIIFSITQYKIHPTYILDLGKKISAHNTFNLMTLKIMGLSFSTDLYILGSYLPGGESGSGPQYFFARYYLFDY</sequence>
<keyword evidence="1" id="KW-0472">Membrane</keyword>
<name>A0A0K2TLN3_LEPSM</name>
<proteinExistence type="predicted"/>
<organism evidence="2">
    <name type="scientific">Lepeophtheirus salmonis</name>
    <name type="common">Salmon louse</name>
    <name type="synonym">Caligus salmonis</name>
    <dbReference type="NCBI Taxonomy" id="72036"/>
    <lineage>
        <taxon>Eukaryota</taxon>
        <taxon>Metazoa</taxon>
        <taxon>Ecdysozoa</taxon>
        <taxon>Arthropoda</taxon>
        <taxon>Crustacea</taxon>
        <taxon>Multicrustacea</taxon>
        <taxon>Hexanauplia</taxon>
        <taxon>Copepoda</taxon>
        <taxon>Siphonostomatoida</taxon>
        <taxon>Caligidae</taxon>
        <taxon>Lepeophtheirus</taxon>
    </lineage>
</organism>
<keyword evidence="1" id="KW-0812">Transmembrane</keyword>
<accession>A0A0K2TLN3</accession>
<feature type="transmembrane region" description="Helical" evidence="1">
    <location>
        <begin position="12"/>
        <end position="30"/>
    </location>
</feature>
<dbReference type="AlphaFoldDB" id="A0A0K2TLN3"/>
<reference evidence="2" key="1">
    <citation type="submission" date="2014-05" db="EMBL/GenBank/DDBJ databases">
        <authorList>
            <person name="Chronopoulou M."/>
        </authorList>
    </citation>
    <scope>NUCLEOTIDE SEQUENCE</scope>
    <source>
        <tissue evidence="2">Whole organism</tissue>
    </source>
</reference>
<dbReference type="EMBL" id="HACA01009379">
    <property type="protein sequence ID" value="CDW26740.1"/>
    <property type="molecule type" value="Transcribed_RNA"/>
</dbReference>